<evidence type="ECO:0000259" key="10">
    <source>
        <dbReference type="PROSITE" id="PS51733"/>
    </source>
</evidence>
<comment type="function">
    <text evidence="4 5 6">Catalyzes the transfer of endogenously produced octanoic acid from octanoyl-acyl-carrier-protein onto the lipoyl domains of lipoate-dependent enzymes. Lipoyl-ACP can also act as a substrate although octanoyl-ACP is likely to be the physiological substrate.</text>
</comment>
<dbReference type="EC" id="2.3.1.181" evidence="5 6"/>
<feature type="binding site" evidence="5 8">
    <location>
        <begin position="178"/>
        <end position="180"/>
    </location>
    <ligand>
        <name>substrate</name>
    </ligand>
</feature>
<dbReference type="InterPro" id="IPR045864">
    <property type="entry name" value="aa-tRNA-synth_II/BPL/LPL"/>
</dbReference>
<comment type="similarity">
    <text evidence="5 6">Belongs to the LipB family.</text>
</comment>
<sequence length="237" mass="26482">MLRTDLQFSMFPLAGSKPVRWRISDGLIPYSEAVETMEREVALIAEGGDELVWLVEHPPLYTAGTSANAKDLVQPDRFPVFATGRGGEYTYHGPGQRVAYVMLDLKRRRQDVRAFVVALEEVVILTLDSMNVRGERREDRVGVWVRRPEKPQLPDGSMSEDKIAALGIRLRRWVTFHGLSLNVDPDLDHFAGIVPCGISAYGVTSLVDLGLPVMMADVDIRLREAFESVFGNTVGER</sequence>
<evidence type="ECO:0000256" key="2">
    <source>
        <dbReference type="ARBA" id="ARBA00022679"/>
    </source>
</evidence>
<feature type="domain" description="BPL/LPL catalytic" evidence="10">
    <location>
        <begin position="46"/>
        <end position="234"/>
    </location>
</feature>
<evidence type="ECO:0000313" key="12">
    <source>
        <dbReference type="Proteomes" id="UP000184749"/>
    </source>
</evidence>
<dbReference type="AlphaFoldDB" id="A0A1L5NII2"/>
<organism evidence="11 12">
    <name type="scientific">Rhizobium gallicum</name>
    <dbReference type="NCBI Taxonomy" id="56730"/>
    <lineage>
        <taxon>Bacteria</taxon>
        <taxon>Pseudomonadati</taxon>
        <taxon>Pseudomonadota</taxon>
        <taxon>Alphaproteobacteria</taxon>
        <taxon>Hyphomicrobiales</taxon>
        <taxon>Rhizobiaceae</taxon>
        <taxon>Rhizobium/Agrobacterium group</taxon>
        <taxon>Rhizobium</taxon>
    </lineage>
</organism>
<feature type="site" description="Lowers pKa of active site Cys" evidence="5 9">
    <location>
        <position position="162"/>
    </location>
</feature>
<evidence type="ECO:0000256" key="7">
    <source>
        <dbReference type="PIRSR" id="PIRSR016262-1"/>
    </source>
</evidence>
<dbReference type="Pfam" id="PF21948">
    <property type="entry name" value="LplA-B_cat"/>
    <property type="match status" value="1"/>
</dbReference>
<keyword evidence="5" id="KW-0963">Cytoplasm</keyword>
<dbReference type="Proteomes" id="UP000184749">
    <property type="component" value="Chromosome"/>
</dbReference>
<feature type="active site" description="Acyl-thioester intermediate" evidence="5 7">
    <location>
        <position position="196"/>
    </location>
</feature>
<evidence type="ECO:0000256" key="6">
    <source>
        <dbReference type="PIRNR" id="PIRNR016262"/>
    </source>
</evidence>
<accession>A0A1L5NII2</accession>
<gene>
    <name evidence="5 11" type="primary">lipB</name>
    <name evidence="11" type="ORF">IE4872_CH02130</name>
</gene>
<evidence type="ECO:0000256" key="4">
    <source>
        <dbReference type="ARBA" id="ARBA00024732"/>
    </source>
</evidence>
<dbReference type="PIRSF" id="PIRSF016262">
    <property type="entry name" value="LPLase"/>
    <property type="match status" value="1"/>
</dbReference>
<keyword evidence="3 5" id="KW-0012">Acyltransferase</keyword>
<dbReference type="CDD" id="cd16444">
    <property type="entry name" value="LipB"/>
    <property type="match status" value="1"/>
</dbReference>
<dbReference type="InterPro" id="IPR000544">
    <property type="entry name" value="Octanoyltransferase"/>
</dbReference>
<feature type="binding site" evidence="5 8">
    <location>
        <begin position="85"/>
        <end position="92"/>
    </location>
    <ligand>
        <name>substrate</name>
    </ligand>
</feature>
<name>A0A1L5NII2_9HYPH</name>
<dbReference type="OrthoDB" id="9787061at2"/>
<dbReference type="Gene3D" id="3.30.930.10">
    <property type="entry name" value="Bira Bifunctional Protein, Domain 2"/>
    <property type="match status" value="1"/>
</dbReference>
<dbReference type="NCBIfam" id="TIGR00214">
    <property type="entry name" value="lipB"/>
    <property type="match status" value="1"/>
</dbReference>
<dbReference type="HAMAP" id="MF_00013">
    <property type="entry name" value="LipB"/>
    <property type="match status" value="1"/>
</dbReference>
<dbReference type="GO" id="GO:0033819">
    <property type="term" value="F:lipoyl(octanoyl) transferase activity"/>
    <property type="evidence" value="ECO:0007669"/>
    <property type="project" value="UniProtKB-EC"/>
</dbReference>
<protein>
    <recommendedName>
        <fullName evidence="5 6">Octanoyltransferase</fullName>
        <ecNumber evidence="5 6">2.3.1.181</ecNumber>
    </recommendedName>
    <alternativeName>
        <fullName evidence="5">Lipoate-protein ligase B</fullName>
    </alternativeName>
    <alternativeName>
        <fullName evidence="5">Lipoyl/octanoyl transferase</fullName>
    </alternativeName>
    <alternativeName>
        <fullName evidence="5">Octanoyl-[acyl-carrier-protein]-protein N-octanoyltransferase</fullName>
    </alternativeName>
</protein>
<dbReference type="PROSITE" id="PS01313">
    <property type="entry name" value="LIPB"/>
    <property type="match status" value="1"/>
</dbReference>
<evidence type="ECO:0000256" key="8">
    <source>
        <dbReference type="PIRSR" id="PIRSR016262-2"/>
    </source>
</evidence>
<comment type="subcellular location">
    <subcellularLocation>
        <location evidence="5">Cytoplasm</location>
    </subcellularLocation>
</comment>
<dbReference type="InterPro" id="IPR020605">
    <property type="entry name" value="Octanoyltransferase_CS"/>
</dbReference>
<evidence type="ECO:0000256" key="9">
    <source>
        <dbReference type="PIRSR" id="PIRSR016262-3"/>
    </source>
</evidence>
<dbReference type="GO" id="GO:0009249">
    <property type="term" value="P:protein lipoylation"/>
    <property type="evidence" value="ECO:0007669"/>
    <property type="project" value="InterPro"/>
</dbReference>
<dbReference type="STRING" id="56730.IE4872_CH02130"/>
<feature type="binding site" evidence="5 8">
    <location>
        <begin position="165"/>
        <end position="167"/>
    </location>
    <ligand>
        <name>substrate</name>
    </ligand>
</feature>
<comment type="catalytic activity">
    <reaction evidence="5 6">
        <text>octanoyl-[ACP] + L-lysyl-[protein] = N(6)-octanoyl-L-lysyl-[protein] + holo-[ACP] + H(+)</text>
        <dbReference type="Rhea" id="RHEA:17665"/>
        <dbReference type="Rhea" id="RHEA-COMP:9636"/>
        <dbReference type="Rhea" id="RHEA-COMP:9685"/>
        <dbReference type="Rhea" id="RHEA-COMP:9752"/>
        <dbReference type="Rhea" id="RHEA-COMP:9928"/>
        <dbReference type="ChEBI" id="CHEBI:15378"/>
        <dbReference type="ChEBI" id="CHEBI:29969"/>
        <dbReference type="ChEBI" id="CHEBI:64479"/>
        <dbReference type="ChEBI" id="CHEBI:78463"/>
        <dbReference type="ChEBI" id="CHEBI:78809"/>
        <dbReference type="EC" id="2.3.1.181"/>
    </reaction>
</comment>
<keyword evidence="2 5" id="KW-0808">Transferase</keyword>
<dbReference type="PROSITE" id="PS51733">
    <property type="entry name" value="BPL_LPL_CATALYTIC"/>
    <property type="match status" value="1"/>
</dbReference>
<dbReference type="PANTHER" id="PTHR10993">
    <property type="entry name" value="OCTANOYLTRANSFERASE"/>
    <property type="match status" value="1"/>
</dbReference>
<dbReference type="EMBL" id="CP017101">
    <property type="protein sequence ID" value="APO67745.1"/>
    <property type="molecule type" value="Genomic_DNA"/>
</dbReference>
<evidence type="ECO:0000256" key="3">
    <source>
        <dbReference type="ARBA" id="ARBA00023315"/>
    </source>
</evidence>
<proteinExistence type="inferred from homology"/>
<evidence type="ECO:0000256" key="5">
    <source>
        <dbReference type="HAMAP-Rule" id="MF_00013"/>
    </source>
</evidence>
<dbReference type="RefSeq" id="WP_074068236.1">
    <property type="nucleotide sequence ID" value="NZ_CP017101.1"/>
</dbReference>
<dbReference type="NCBIfam" id="NF010925">
    <property type="entry name" value="PRK14345.1"/>
    <property type="match status" value="1"/>
</dbReference>
<comment type="miscellaneous">
    <text evidence="5">In the reaction, the free carboxyl group of octanoic acid is attached via an amide linkage to the epsilon-amino group of a specific lysine residue of lipoyl domains of lipoate-dependent enzymes.</text>
</comment>
<dbReference type="GO" id="GO:0005737">
    <property type="term" value="C:cytoplasm"/>
    <property type="evidence" value="ECO:0007669"/>
    <property type="project" value="UniProtKB-SubCell"/>
</dbReference>
<evidence type="ECO:0000256" key="1">
    <source>
        <dbReference type="ARBA" id="ARBA00004821"/>
    </source>
</evidence>
<comment type="pathway">
    <text evidence="1 5 6">Protein modification; protein lipoylation via endogenous pathway; protein N(6)-(lipoyl)lysine from octanoyl-[acyl-carrier-protein]: step 1/2.</text>
</comment>
<evidence type="ECO:0000313" key="11">
    <source>
        <dbReference type="EMBL" id="APO67745.1"/>
    </source>
</evidence>
<dbReference type="UniPathway" id="UPA00538">
    <property type="reaction ID" value="UER00592"/>
</dbReference>
<dbReference type="NCBIfam" id="NF010921">
    <property type="entry name" value="PRK14341.1"/>
    <property type="match status" value="1"/>
</dbReference>
<dbReference type="PANTHER" id="PTHR10993:SF7">
    <property type="entry name" value="LIPOYLTRANSFERASE 2, MITOCHONDRIAL-RELATED"/>
    <property type="match status" value="1"/>
</dbReference>
<dbReference type="SUPFAM" id="SSF55681">
    <property type="entry name" value="Class II aaRS and biotin synthetases"/>
    <property type="match status" value="1"/>
</dbReference>
<reference evidence="11 12" key="1">
    <citation type="submission" date="2016-09" db="EMBL/GenBank/DDBJ databases">
        <title>The complete genome sequences of Rhizobium gallicum, symbiovars gallicum and phaseoli, symbionts associated to common bean (Phaseolus vulgaris).</title>
        <authorList>
            <person name="Bustos P."/>
            <person name="Santamaria R.I."/>
            <person name="Perez-Carrascal O.M."/>
            <person name="Juarez S."/>
            <person name="Lozano L."/>
            <person name="Martinez-Flores I."/>
            <person name="Martinez-Romero E."/>
            <person name="Cevallos M."/>
            <person name="Romero D."/>
            <person name="Davila G."/>
            <person name="Gonzalez V."/>
        </authorList>
    </citation>
    <scope>NUCLEOTIDE SEQUENCE [LARGE SCALE GENOMIC DNA]</scope>
    <source>
        <strain evidence="11 12">IE4872</strain>
    </source>
</reference>
<dbReference type="InterPro" id="IPR004143">
    <property type="entry name" value="BPL_LPL_catalytic"/>
</dbReference>